<protein>
    <submittedName>
        <fullName evidence="1">Proteic killer suppression protein</fullName>
    </submittedName>
</protein>
<proteinExistence type="predicted"/>
<evidence type="ECO:0000313" key="1">
    <source>
        <dbReference type="EMBL" id="SOD95593.1"/>
    </source>
</evidence>
<dbReference type="PANTHER" id="PTHR40266:SF2">
    <property type="entry name" value="TOXIN HIGB-1"/>
    <property type="match status" value="1"/>
</dbReference>
<accession>A0A286GJ80</accession>
<dbReference type="InterPro" id="IPR007711">
    <property type="entry name" value="HigB-1"/>
</dbReference>
<dbReference type="PANTHER" id="PTHR40266">
    <property type="entry name" value="TOXIN HIGB-1"/>
    <property type="match status" value="1"/>
</dbReference>
<gene>
    <name evidence="1" type="ORF">SAMN05421508_104393</name>
</gene>
<dbReference type="SUPFAM" id="SSF143011">
    <property type="entry name" value="RelE-like"/>
    <property type="match status" value="1"/>
</dbReference>
<dbReference type="OrthoDB" id="9801102at2"/>
<dbReference type="Gene3D" id="3.30.2310.20">
    <property type="entry name" value="RelE-like"/>
    <property type="match status" value="1"/>
</dbReference>
<dbReference type="RefSeq" id="WP_097279334.1">
    <property type="nucleotide sequence ID" value="NZ_OCNJ01000004.1"/>
</dbReference>
<organism evidence="1 2">
    <name type="scientific">Caenispirillum bisanense</name>
    <dbReference type="NCBI Taxonomy" id="414052"/>
    <lineage>
        <taxon>Bacteria</taxon>
        <taxon>Pseudomonadati</taxon>
        <taxon>Pseudomonadota</taxon>
        <taxon>Alphaproteobacteria</taxon>
        <taxon>Rhodospirillales</taxon>
        <taxon>Novispirillaceae</taxon>
        <taxon>Caenispirillum</taxon>
    </lineage>
</organism>
<reference evidence="1 2" key="1">
    <citation type="submission" date="2017-09" db="EMBL/GenBank/DDBJ databases">
        <authorList>
            <person name="Ehlers B."/>
            <person name="Leendertz F.H."/>
        </authorList>
    </citation>
    <scope>NUCLEOTIDE SEQUENCE [LARGE SCALE GENOMIC DNA]</scope>
    <source>
        <strain evidence="1 2">USBA 140</strain>
    </source>
</reference>
<name>A0A286GJ80_9PROT</name>
<keyword evidence="2" id="KW-1185">Reference proteome</keyword>
<dbReference type="EMBL" id="OCNJ01000004">
    <property type="protein sequence ID" value="SOD95593.1"/>
    <property type="molecule type" value="Genomic_DNA"/>
</dbReference>
<evidence type="ECO:0000313" key="2">
    <source>
        <dbReference type="Proteomes" id="UP000219621"/>
    </source>
</evidence>
<dbReference type="AlphaFoldDB" id="A0A286GJ80"/>
<dbReference type="Pfam" id="PF05015">
    <property type="entry name" value="HigB-like_toxin"/>
    <property type="match status" value="1"/>
</dbReference>
<dbReference type="Proteomes" id="UP000219621">
    <property type="component" value="Unassembled WGS sequence"/>
</dbReference>
<sequence>MAIRSCRDKRTARFMAGERIKEFSGHERQIVKAIAKLQAAEHLVDLRSPPSNRFHGLGGDRSGSYSIRINDRLRLCFLWQFLEPEDGRDPLLLRGEAYDVEIVDYH</sequence>
<dbReference type="InterPro" id="IPR035093">
    <property type="entry name" value="RelE/ParE_toxin_dom_sf"/>
</dbReference>